<proteinExistence type="predicted"/>
<sequence>MFVLMREINGTTETLKKSNGHFNKTFCDFNSATLLAKKLNLYTRSNRQWQVNRK</sequence>
<accession>A0ABV9DLB1</accession>
<organism evidence="1 2">
    <name type="scientific">Virgibacillus kekensis</name>
    <dbReference type="NCBI Taxonomy" id="202261"/>
    <lineage>
        <taxon>Bacteria</taxon>
        <taxon>Bacillati</taxon>
        <taxon>Bacillota</taxon>
        <taxon>Bacilli</taxon>
        <taxon>Bacillales</taxon>
        <taxon>Bacillaceae</taxon>
        <taxon>Virgibacillus</taxon>
    </lineage>
</organism>
<comment type="caution">
    <text evidence="1">The sequence shown here is derived from an EMBL/GenBank/DDBJ whole genome shotgun (WGS) entry which is preliminary data.</text>
</comment>
<keyword evidence="2" id="KW-1185">Reference proteome</keyword>
<dbReference type="Proteomes" id="UP001595989">
    <property type="component" value="Unassembled WGS sequence"/>
</dbReference>
<reference evidence="2" key="1">
    <citation type="journal article" date="2019" name="Int. J. Syst. Evol. Microbiol.">
        <title>The Global Catalogue of Microorganisms (GCM) 10K type strain sequencing project: providing services to taxonomists for standard genome sequencing and annotation.</title>
        <authorList>
            <consortium name="The Broad Institute Genomics Platform"/>
            <consortium name="The Broad Institute Genome Sequencing Center for Infectious Disease"/>
            <person name="Wu L."/>
            <person name="Ma J."/>
        </authorList>
    </citation>
    <scope>NUCLEOTIDE SEQUENCE [LARGE SCALE GENOMIC DNA]</scope>
    <source>
        <strain evidence="2">CGMCC 4.7426</strain>
    </source>
</reference>
<evidence type="ECO:0000313" key="2">
    <source>
        <dbReference type="Proteomes" id="UP001595989"/>
    </source>
</evidence>
<name>A0ABV9DLB1_9BACI</name>
<evidence type="ECO:0000313" key="1">
    <source>
        <dbReference type="EMBL" id="MFC4559526.1"/>
    </source>
</evidence>
<dbReference type="RefSeq" id="WP_390297859.1">
    <property type="nucleotide sequence ID" value="NZ_JBHSFU010000009.1"/>
</dbReference>
<protein>
    <submittedName>
        <fullName evidence="1">Uncharacterized protein</fullName>
    </submittedName>
</protein>
<dbReference type="EMBL" id="JBHSFU010000009">
    <property type="protein sequence ID" value="MFC4559526.1"/>
    <property type="molecule type" value="Genomic_DNA"/>
</dbReference>
<gene>
    <name evidence="1" type="ORF">ACFO3D_15105</name>
</gene>